<dbReference type="Proteomes" id="UP000230069">
    <property type="component" value="Unassembled WGS sequence"/>
</dbReference>
<organism evidence="1 2">
    <name type="scientific">Aquilegia coerulea</name>
    <name type="common">Rocky mountain columbine</name>
    <dbReference type="NCBI Taxonomy" id="218851"/>
    <lineage>
        <taxon>Eukaryota</taxon>
        <taxon>Viridiplantae</taxon>
        <taxon>Streptophyta</taxon>
        <taxon>Embryophyta</taxon>
        <taxon>Tracheophyta</taxon>
        <taxon>Spermatophyta</taxon>
        <taxon>Magnoliopsida</taxon>
        <taxon>Ranunculales</taxon>
        <taxon>Ranunculaceae</taxon>
        <taxon>Thalictroideae</taxon>
        <taxon>Aquilegia</taxon>
    </lineage>
</organism>
<reference evidence="1 2" key="1">
    <citation type="submission" date="2017-09" db="EMBL/GenBank/DDBJ databases">
        <title>WGS assembly of Aquilegia coerulea Goldsmith.</title>
        <authorList>
            <person name="Hodges S."/>
            <person name="Kramer E."/>
            <person name="Nordborg M."/>
            <person name="Tomkins J."/>
            <person name="Borevitz J."/>
            <person name="Derieg N."/>
            <person name="Yan J."/>
            <person name="Mihaltcheva S."/>
            <person name="Hayes R.D."/>
            <person name="Rokhsar D."/>
        </authorList>
    </citation>
    <scope>NUCLEOTIDE SEQUENCE [LARGE SCALE GENOMIC DNA]</scope>
    <source>
        <strain evidence="2">cv. Goldsmith</strain>
    </source>
</reference>
<name>A0A2G5C266_AQUCA</name>
<accession>A0A2G5C266</accession>
<dbReference type="OrthoDB" id="533833at2759"/>
<dbReference type="PANTHER" id="PTHR48478:SF1">
    <property type="entry name" value="LECTIN-LIKE"/>
    <property type="match status" value="1"/>
</dbReference>
<dbReference type="InterPro" id="IPR025886">
    <property type="entry name" value="PP2-like"/>
</dbReference>
<dbReference type="GO" id="GO:0030246">
    <property type="term" value="F:carbohydrate binding"/>
    <property type="evidence" value="ECO:0007669"/>
    <property type="project" value="InterPro"/>
</dbReference>
<dbReference type="InterPro" id="IPR052147">
    <property type="entry name" value="PP2-like/Lectin"/>
</dbReference>
<dbReference type="Pfam" id="PF14299">
    <property type="entry name" value="PP2"/>
    <property type="match status" value="1"/>
</dbReference>
<keyword evidence="2" id="KW-1185">Reference proteome</keyword>
<dbReference type="PANTHER" id="PTHR48478">
    <property type="entry name" value="LECTIN-LIKE"/>
    <property type="match status" value="1"/>
</dbReference>
<dbReference type="STRING" id="218851.A0A2G5C266"/>
<protein>
    <submittedName>
        <fullName evidence="1">Uncharacterized protein</fullName>
    </submittedName>
</protein>
<dbReference type="InParanoid" id="A0A2G5C266"/>
<gene>
    <name evidence="1" type="ORF">AQUCO_11800038v1</name>
</gene>
<evidence type="ECO:0000313" key="2">
    <source>
        <dbReference type="Proteomes" id="UP000230069"/>
    </source>
</evidence>
<sequence>MGGTASKFGASRKTKVVTGNAKKSLVAESKIVAADLPIESSISHNYEDIIKNADTPLDQSSKEKLYDQLHSGVYLNKKRQKYWIEEDSGLNCFMLLPRGLTIIWGEDEQYWTWRTFEEPDGVVVEMAELLRVCWLEVNGSLDLSLLSPNHMYEIVFMIKLDNEAAGWETPVTLKTRFIDAEEVHKLSLLPKPRGQWIEVQVLGDTEPNIKMQKSSLLTKPRGQWFELQAGEFYSDPNIKNKHICFSLCGYEGGKWKSGLLIKGAVIRPKKRD</sequence>
<proteinExistence type="predicted"/>
<evidence type="ECO:0000313" key="1">
    <source>
        <dbReference type="EMBL" id="PIA25374.1"/>
    </source>
</evidence>
<dbReference type="EMBL" id="KZ305134">
    <property type="protein sequence ID" value="PIA25374.1"/>
    <property type="molecule type" value="Genomic_DNA"/>
</dbReference>
<dbReference type="AlphaFoldDB" id="A0A2G5C266"/>